<organism evidence="1 2">
    <name type="scientific">Batillaria attramentaria</name>
    <dbReference type="NCBI Taxonomy" id="370345"/>
    <lineage>
        <taxon>Eukaryota</taxon>
        <taxon>Metazoa</taxon>
        <taxon>Spiralia</taxon>
        <taxon>Lophotrochozoa</taxon>
        <taxon>Mollusca</taxon>
        <taxon>Gastropoda</taxon>
        <taxon>Caenogastropoda</taxon>
        <taxon>Sorbeoconcha</taxon>
        <taxon>Cerithioidea</taxon>
        <taxon>Batillariidae</taxon>
        <taxon>Batillaria</taxon>
    </lineage>
</organism>
<sequence length="100" mass="10859">MDSDSRPAIGYAFTKLPTDARTTSNTVYGVNITFPAPLALNCPEQPTDKEEHGFVVSRDTHRAREAARSSPDKPSLFVNHSVPDTCRCAIGSQVANVQRA</sequence>
<reference evidence="1 2" key="1">
    <citation type="journal article" date="2023" name="Sci. Data">
        <title>Genome assembly of the Korean intertidal mud-creeper Batillaria attramentaria.</title>
        <authorList>
            <person name="Patra A.K."/>
            <person name="Ho P.T."/>
            <person name="Jun S."/>
            <person name="Lee S.J."/>
            <person name="Kim Y."/>
            <person name="Won Y.J."/>
        </authorList>
    </citation>
    <scope>NUCLEOTIDE SEQUENCE [LARGE SCALE GENOMIC DNA]</scope>
    <source>
        <strain evidence="1">Wonlab-2016</strain>
    </source>
</reference>
<dbReference type="AlphaFoldDB" id="A0ABD0LW57"/>
<dbReference type="EMBL" id="JACVVK020000020">
    <property type="protein sequence ID" value="KAK7503385.1"/>
    <property type="molecule type" value="Genomic_DNA"/>
</dbReference>
<evidence type="ECO:0000313" key="2">
    <source>
        <dbReference type="Proteomes" id="UP001519460"/>
    </source>
</evidence>
<comment type="caution">
    <text evidence="1">The sequence shown here is derived from an EMBL/GenBank/DDBJ whole genome shotgun (WGS) entry which is preliminary data.</text>
</comment>
<keyword evidence="2" id="KW-1185">Reference proteome</keyword>
<proteinExistence type="predicted"/>
<gene>
    <name evidence="1" type="ORF">BaRGS_00005306</name>
</gene>
<accession>A0ABD0LW57</accession>
<dbReference type="Proteomes" id="UP001519460">
    <property type="component" value="Unassembled WGS sequence"/>
</dbReference>
<evidence type="ECO:0000313" key="1">
    <source>
        <dbReference type="EMBL" id="KAK7503385.1"/>
    </source>
</evidence>
<name>A0ABD0LW57_9CAEN</name>
<protein>
    <submittedName>
        <fullName evidence="1">Uncharacterized protein</fullName>
    </submittedName>
</protein>